<accession>A0ABV5PNS7</accession>
<protein>
    <submittedName>
        <fullName evidence="1">Uncharacterized protein</fullName>
    </submittedName>
</protein>
<gene>
    <name evidence="1" type="ORF">ACFFTU_33540</name>
</gene>
<dbReference type="Proteomes" id="UP001589718">
    <property type="component" value="Unassembled WGS sequence"/>
</dbReference>
<dbReference type="EMBL" id="JBHMCR010000026">
    <property type="protein sequence ID" value="MFB9524867.1"/>
    <property type="molecule type" value="Genomic_DNA"/>
</dbReference>
<dbReference type="RefSeq" id="WP_345219873.1">
    <property type="nucleotide sequence ID" value="NZ_BAAAXE010000003.1"/>
</dbReference>
<evidence type="ECO:0000313" key="1">
    <source>
        <dbReference type="EMBL" id="MFB9524867.1"/>
    </source>
</evidence>
<keyword evidence="2" id="KW-1185">Reference proteome</keyword>
<organism evidence="1 2">
    <name type="scientific">Streptomyces cremeus</name>
    <dbReference type="NCBI Taxonomy" id="66881"/>
    <lineage>
        <taxon>Bacteria</taxon>
        <taxon>Bacillati</taxon>
        <taxon>Actinomycetota</taxon>
        <taxon>Actinomycetes</taxon>
        <taxon>Kitasatosporales</taxon>
        <taxon>Streptomycetaceae</taxon>
        <taxon>Streptomyces</taxon>
    </lineage>
</organism>
<sequence length="77" mass="8366">MRHDADKGEYAFWWFLLRPADDDQDDVPPPATAPTVTVSVAADATRIEDVRPVGTETDLFDDFAAACAKASGRLSLV</sequence>
<evidence type="ECO:0000313" key="2">
    <source>
        <dbReference type="Proteomes" id="UP001589718"/>
    </source>
</evidence>
<comment type="caution">
    <text evidence="1">The sequence shown here is derived from an EMBL/GenBank/DDBJ whole genome shotgun (WGS) entry which is preliminary data.</text>
</comment>
<name>A0ABV5PNS7_STRCM</name>
<proteinExistence type="predicted"/>
<reference evidence="1 2" key="1">
    <citation type="submission" date="2024-09" db="EMBL/GenBank/DDBJ databases">
        <authorList>
            <person name="Sun Q."/>
            <person name="Mori K."/>
        </authorList>
    </citation>
    <scope>NUCLEOTIDE SEQUENCE [LARGE SCALE GENOMIC DNA]</scope>
    <source>
        <strain evidence="1 2">JCM 4362</strain>
    </source>
</reference>